<evidence type="ECO:0000313" key="4">
    <source>
        <dbReference type="Proteomes" id="UP000677436"/>
    </source>
</evidence>
<keyword evidence="4" id="KW-1185">Reference proteome</keyword>
<name>A0A8D5UD24_9BACL</name>
<feature type="transmembrane region" description="Helical" evidence="2">
    <location>
        <begin position="124"/>
        <end position="149"/>
    </location>
</feature>
<evidence type="ECO:0000256" key="2">
    <source>
        <dbReference type="SAM" id="Phobius"/>
    </source>
</evidence>
<dbReference type="EMBL" id="AP024601">
    <property type="protein sequence ID" value="BCU81161.1"/>
    <property type="molecule type" value="Genomic_DNA"/>
</dbReference>
<reference evidence="3" key="1">
    <citation type="journal article" date="2013" name="Int. J. Syst. Evol. Microbiol.">
        <title>Polycladomyces abyssicola gen. nov., sp. nov., a thermophilic filamentous bacterium isolated from hemipelagic sediment.</title>
        <authorList>
            <person name="Tsubouchi T."/>
            <person name="Shimane Y."/>
            <person name="Mori K."/>
            <person name="Usui K."/>
            <person name="Hiraki T."/>
            <person name="Tame A."/>
            <person name="Uematsu K."/>
            <person name="Maruyama T."/>
            <person name="Hatada Y."/>
        </authorList>
    </citation>
    <scope>NUCLEOTIDE SEQUENCE</scope>
    <source>
        <strain evidence="3">JIR-001</strain>
    </source>
</reference>
<reference evidence="3" key="2">
    <citation type="journal article" date="2021" name="Microbiol. Resour. Announc.">
        <title>Complete Genome Sequence of Polycladomyces abyssicola JIR-001T, Isolated from Hemipelagic Sediment in Deep Seawater.</title>
        <authorList>
            <person name="Tsubouchi T."/>
            <person name="Kaneko Y."/>
        </authorList>
    </citation>
    <scope>NUCLEOTIDE SEQUENCE</scope>
    <source>
        <strain evidence="3">JIR-001</strain>
    </source>
</reference>
<gene>
    <name evidence="3" type="ORF">JIR001_09440</name>
</gene>
<feature type="transmembrane region" description="Helical" evidence="2">
    <location>
        <begin position="155"/>
        <end position="182"/>
    </location>
</feature>
<protein>
    <submittedName>
        <fullName evidence="3">Uncharacterized protein</fullName>
    </submittedName>
</protein>
<evidence type="ECO:0000313" key="3">
    <source>
        <dbReference type="EMBL" id="BCU81161.1"/>
    </source>
</evidence>
<feature type="compositionally biased region" description="Low complexity" evidence="1">
    <location>
        <begin position="353"/>
        <end position="392"/>
    </location>
</feature>
<feature type="transmembrane region" description="Helical" evidence="2">
    <location>
        <begin position="203"/>
        <end position="223"/>
    </location>
</feature>
<feature type="region of interest" description="Disordered" evidence="1">
    <location>
        <begin position="268"/>
        <end position="436"/>
    </location>
</feature>
<sequence length="436" mass="47892">MQSFSSVLRRYYPKVFLSNLLGLFTIYLIGVIIVFLVGIFTLAPLIQSGLLNQLMNMKEFDPTLLSKVWGSLGSFIVIIGLVLLSFAIFFAAGIVGSSVVAVCHGRPSVGSFFSQGFRFFFRMLGLSVLMGIAFIPAVILFIVFFVSAVSGKAGMAVTFLLLTAIVGAIIYMMFMFAPYMMIADNEKVSRSMSQSFRLFCSRFGYVFVTGLGVFGVMLVQWIMTRTIEKGLGPDSITGLFLGFLLDTVLYTFSNLFIAHRYQNRLRGELYPESGPTPDANRKGQGQGYQTHGYNESPQPQGPATGFGNPELNPQGQTWQQPSPSPQPPTGSQSVSWGQPNQPSTGNQSGTWEQPKQTSTPPSSGSGAQSSWSQQQQPSSGPQFQSPFQPSFTFNPVQQQGKPAWQVPQSSQPQSTQPSQQPQPEKPTQQPRYPRQQ</sequence>
<keyword evidence="2" id="KW-1133">Transmembrane helix</keyword>
<dbReference type="AlphaFoldDB" id="A0A8D5UD24"/>
<keyword evidence="2" id="KW-0472">Membrane</keyword>
<dbReference type="KEGG" id="pabs:JIR001_09440"/>
<keyword evidence="2" id="KW-0812">Transmembrane</keyword>
<feature type="transmembrane region" description="Helical" evidence="2">
    <location>
        <begin position="75"/>
        <end position="103"/>
    </location>
</feature>
<proteinExistence type="predicted"/>
<dbReference type="RefSeq" id="WP_212774434.1">
    <property type="nucleotide sequence ID" value="NZ_AP024601.1"/>
</dbReference>
<feature type="compositionally biased region" description="Polar residues" evidence="1">
    <location>
        <begin position="334"/>
        <end position="351"/>
    </location>
</feature>
<accession>A0A8D5UD24</accession>
<dbReference type="Proteomes" id="UP000677436">
    <property type="component" value="Chromosome"/>
</dbReference>
<feature type="compositionally biased region" description="Polar residues" evidence="1">
    <location>
        <begin position="287"/>
        <end position="298"/>
    </location>
</feature>
<organism evidence="3 4">
    <name type="scientific">Polycladomyces abyssicola</name>
    <dbReference type="NCBI Taxonomy" id="1125966"/>
    <lineage>
        <taxon>Bacteria</taxon>
        <taxon>Bacillati</taxon>
        <taxon>Bacillota</taxon>
        <taxon>Bacilli</taxon>
        <taxon>Bacillales</taxon>
        <taxon>Thermoactinomycetaceae</taxon>
        <taxon>Polycladomyces</taxon>
    </lineage>
</organism>
<evidence type="ECO:0000256" key="1">
    <source>
        <dbReference type="SAM" id="MobiDB-lite"/>
    </source>
</evidence>
<feature type="compositionally biased region" description="Low complexity" evidence="1">
    <location>
        <begin position="405"/>
        <end position="430"/>
    </location>
</feature>
<feature type="transmembrane region" description="Helical" evidence="2">
    <location>
        <begin position="20"/>
        <end position="46"/>
    </location>
</feature>
<feature type="transmembrane region" description="Helical" evidence="2">
    <location>
        <begin position="235"/>
        <end position="257"/>
    </location>
</feature>